<reference evidence="1 2" key="1">
    <citation type="submission" date="2023-07" db="EMBL/GenBank/DDBJ databases">
        <title>Sequencing the genomes of 1000 actinobacteria strains.</title>
        <authorList>
            <person name="Klenk H.-P."/>
        </authorList>
    </citation>
    <scope>NUCLEOTIDE SEQUENCE [LARGE SCALE GENOMIC DNA]</scope>
    <source>
        <strain evidence="1 2">DSM 44109</strain>
    </source>
</reference>
<accession>A0ABT9RKJ4</accession>
<proteinExistence type="predicted"/>
<evidence type="ECO:0000313" key="1">
    <source>
        <dbReference type="EMBL" id="MDP9869362.1"/>
    </source>
</evidence>
<dbReference type="Proteomes" id="UP001230426">
    <property type="component" value="Unassembled WGS sequence"/>
</dbReference>
<keyword evidence="2" id="KW-1185">Reference proteome</keyword>
<organism evidence="1 2">
    <name type="scientific">Streptosporangium brasiliense</name>
    <dbReference type="NCBI Taxonomy" id="47480"/>
    <lineage>
        <taxon>Bacteria</taxon>
        <taxon>Bacillati</taxon>
        <taxon>Actinomycetota</taxon>
        <taxon>Actinomycetes</taxon>
        <taxon>Streptosporangiales</taxon>
        <taxon>Streptosporangiaceae</taxon>
        <taxon>Streptosporangium</taxon>
    </lineage>
</organism>
<comment type="caution">
    <text evidence="1">The sequence shown here is derived from an EMBL/GenBank/DDBJ whole genome shotgun (WGS) entry which is preliminary data.</text>
</comment>
<gene>
    <name evidence="1" type="ORF">J2S55_008628</name>
</gene>
<dbReference type="RefSeq" id="WP_306873211.1">
    <property type="nucleotide sequence ID" value="NZ_JAUSRB010000002.1"/>
</dbReference>
<name>A0ABT9RKJ4_9ACTN</name>
<dbReference type="EMBL" id="JAUSRB010000002">
    <property type="protein sequence ID" value="MDP9869362.1"/>
    <property type="molecule type" value="Genomic_DNA"/>
</dbReference>
<protein>
    <submittedName>
        <fullName evidence="1">Uncharacterized protein</fullName>
    </submittedName>
</protein>
<sequence length="54" mass="5748">MTGSSPLVTLDSPLITLNSPLITLDSPLVTLDNGVRAPALGLGVRRTTRPWISY</sequence>
<evidence type="ECO:0000313" key="2">
    <source>
        <dbReference type="Proteomes" id="UP001230426"/>
    </source>
</evidence>